<organism evidence="1">
    <name type="scientific">Arundo donax</name>
    <name type="common">Giant reed</name>
    <name type="synonym">Donax arundinaceus</name>
    <dbReference type="NCBI Taxonomy" id="35708"/>
    <lineage>
        <taxon>Eukaryota</taxon>
        <taxon>Viridiplantae</taxon>
        <taxon>Streptophyta</taxon>
        <taxon>Embryophyta</taxon>
        <taxon>Tracheophyta</taxon>
        <taxon>Spermatophyta</taxon>
        <taxon>Magnoliopsida</taxon>
        <taxon>Liliopsida</taxon>
        <taxon>Poales</taxon>
        <taxon>Poaceae</taxon>
        <taxon>PACMAD clade</taxon>
        <taxon>Arundinoideae</taxon>
        <taxon>Arundineae</taxon>
        <taxon>Arundo</taxon>
    </lineage>
</organism>
<dbReference type="EMBL" id="GBRH01221061">
    <property type="protein sequence ID" value="JAD76834.1"/>
    <property type="molecule type" value="Transcribed_RNA"/>
</dbReference>
<evidence type="ECO:0000313" key="1">
    <source>
        <dbReference type="EMBL" id="JAD76834.1"/>
    </source>
</evidence>
<dbReference type="AlphaFoldDB" id="A0A0A9CKK2"/>
<sequence>MFKKCPQHNLFGIWILLQYITFKRQHVNDLDVRKSRTFQEGSCKTGHYSITDKRIEY</sequence>
<name>A0A0A9CKK2_ARUDO</name>
<reference evidence="1" key="1">
    <citation type="submission" date="2014-09" db="EMBL/GenBank/DDBJ databases">
        <authorList>
            <person name="Magalhaes I.L.F."/>
            <person name="Oliveira U."/>
            <person name="Santos F.R."/>
            <person name="Vidigal T.H.D.A."/>
            <person name="Brescovit A.D."/>
            <person name="Santos A.J."/>
        </authorList>
    </citation>
    <scope>NUCLEOTIDE SEQUENCE</scope>
    <source>
        <tissue evidence="1">Shoot tissue taken approximately 20 cm above the soil surface</tissue>
    </source>
</reference>
<proteinExistence type="predicted"/>
<protein>
    <submittedName>
        <fullName evidence="1">Uncharacterized protein</fullName>
    </submittedName>
</protein>
<reference evidence="1" key="2">
    <citation type="journal article" date="2015" name="Data Brief">
        <title>Shoot transcriptome of the giant reed, Arundo donax.</title>
        <authorList>
            <person name="Barrero R.A."/>
            <person name="Guerrero F.D."/>
            <person name="Moolhuijzen P."/>
            <person name="Goolsby J.A."/>
            <person name="Tidwell J."/>
            <person name="Bellgard S.E."/>
            <person name="Bellgard M.I."/>
        </authorList>
    </citation>
    <scope>NUCLEOTIDE SEQUENCE</scope>
    <source>
        <tissue evidence="1">Shoot tissue taken approximately 20 cm above the soil surface</tissue>
    </source>
</reference>
<accession>A0A0A9CKK2</accession>